<reference evidence="2 3" key="1">
    <citation type="submission" date="2016-09" db="EMBL/GenBank/DDBJ databases">
        <title>Rhizobium sp. nov., a novel species isolated from the rice rhizosphere.</title>
        <authorList>
            <person name="Zhao J."/>
            <person name="Zhang X."/>
        </authorList>
    </citation>
    <scope>NUCLEOTIDE SEQUENCE [LARGE SCALE GENOMIC DNA]</scope>
    <source>
        <strain evidence="2 3">1.7048</strain>
    </source>
</reference>
<gene>
    <name evidence="2" type="ORF">BJF93_21930</name>
</gene>
<dbReference type="AlphaFoldDB" id="A0A1Q9AWG4"/>
<name>A0A1Q9AWG4_9HYPH</name>
<keyword evidence="1" id="KW-0175">Coiled coil</keyword>
<keyword evidence="3" id="KW-1185">Reference proteome</keyword>
<accession>A0A1Q9AWG4</accession>
<evidence type="ECO:0000313" key="2">
    <source>
        <dbReference type="EMBL" id="OLP59775.1"/>
    </source>
</evidence>
<feature type="coiled-coil region" evidence="1">
    <location>
        <begin position="35"/>
        <end position="62"/>
    </location>
</feature>
<evidence type="ECO:0000256" key="1">
    <source>
        <dbReference type="SAM" id="Coils"/>
    </source>
</evidence>
<proteinExistence type="predicted"/>
<dbReference type="EMBL" id="MKIP01000044">
    <property type="protein sequence ID" value="OLP59775.1"/>
    <property type="molecule type" value="Genomic_DNA"/>
</dbReference>
<organism evidence="2 3">
    <name type="scientific">Xaviernesmea oryzae</name>
    <dbReference type="NCBI Taxonomy" id="464029"/>
    <lineage>
        <taxon>Bacteria</taxon>
        <taxon>Pseudomonadati</taxon>
        <taxon>Pseudomonadota</taxon>
        <taxon>Alphaproteobacteria</taxon>
        <taxon>Hyphomicrobiales</taxon>
        <taxon>Rhizobiaceae</taxon>
        <taxon>Rhizobium/Agrobacterium group</taxon>
        <taxon>Xaviernesmea</taxon>
    </lineage>
</organism>
<protein>
    <submittedName>
        <fullName evidence="2">Uncharacterized protein</fullName>
    </submittedName>
</protein>
<sequence>MSTDRFALENAAHLIKVSKSLITLEHVHKCPSDEVSQLLSVLEKASAQIESLRQRLESERRN</sequence>
<dbReference type="Proteomes" id="UP000186364">
    <property type="component" value="Unassembled WGS sequence"/>
</dbReference>
<evidence type="ECO:0000313" key="3">
    <source>
        <dbReference type="Proteomes" id="UP000186364"/>
    </source>
</evidence>
<comment type="caution">
    <text evidence="2">The sequence shown here is derived from an EMBL/GenBank/DDBJ whole genome shotgun (WGS) entry which is preliminary data.</text>
</comment>